<feature type="transmembrane region" description="Helical" evidence="6">
    <location>
        <begin position="304"/>
        <end position="325"/>
    </location>
</feature>
<reference evidence="7" key="2">
    <citation type="submission" date="2020-11" db="EMBL/GenBank/DDBJ databases">
        <authorList>
            <person name="McCartney M.A."/>
            <person name="Auch B."/>
            <person name="Kono T."/>
            <person name="Mallez S."/>
            <person name="Becker A."/>
            <person name="Gohl D.M."/>
            <person name="Silverstein K.A.T."/>
            <person name="Koren S."/>
            <person name="Bechman K.B."/>
            <person name="Herman A."/>
            <person name="Abrahante J.E."/>
            <person name="Garbe J."/>
        </authorList>
    </citation>
    <scope>NUCLEOTIDE SEQUENCE</scope>
    <source>
        <strain evidence="7">Duluth1</strain>
        <tissue evidence="7">Whole animal</tissue>
    </source>
</reference>
<dbReference type="AlphaFoldDB" id="A0A9D4QZI4"/>
<evidence type="ECO:0000256" key="5">
    <source>
        <dbReference type="ARBA" id="ARBA00023136"/>
    </source>
</evidence>
<dbReference type="Proteomes" id="UP000828390">
    <property type="component" value="Unassembled WGS sequence"/>
</dbReference>
<comment type="caution">
    <text evidence="7">The sequence shown here is derived from an EMBL/GenBank/DDBJ whole genome shotgun (WGS) entry which is preliminary data.</text>
</comment>
<comment type="similarity">
    <text evidence="2 6">Belongs to the CTL (choline transporter-like) family.</text>
</comment>
<evidence type="ECO:0000256" key="6">
    <source>
        <dbReference type="RuleBase" id="RU368066"/>
    </source>
</evidence>
<keyword evidence="8" id="KW-1185">Reference proteome</keyword>
<feature type="transmembrane region" description="Helical" evidence="6">
    <location>
        <begin position="583"/>
        <end position="605"/>
    </location>
</feature>
<evidence type="ECO:0000313" key="8">
    <source>
        <dbReference type="Proteomes" id="UP000828390"/>
    </source>
</evidence>
<dbReference type="InterPro" id="IPR007603">
    <property type="entry name" value="Choline_transptr-like"/>
</dbReference>
<accession>A0A9D4QZI4</accession>
<dbReference type="GO" id="GO:0005886">
    <property type="term" value="C:plasma membrane"/>
    <property type="evidence" value="ECO:0007669"/>
    <property type="project" value="UniProtKB-SubCell"/>
</dbReference>
<feature type="transmembrane region" description="Helical" evidence="6">
    <location>
        <begin position="402"/>
        <end position="432"/>
    </location>
</feature>
<gene>
    <name evidence="7" type="ORF">DPMN_090972</name>
</gene>
<keyword evidence="4 6" id="KW-1133">Transmembrane helix</keyword>
<evidence type="ECO:0000256" key="1">
    <source>
        <dbReference type="ARBA" id="ARBA00004141"/>
    </source>
</evidence>
<keyword evidence="3 6" id="KW-0812">Transmembrane</keyword>
<evidence type="ECO:0000256" key="3">
    <source>
        <dbReference type="ARBA" id="ARBA00022692"/>
    </source>
</evidence>
<protein>
    <recommendedName>
        <fullName evidence="6">Choline transporter-like protein</fullName>
    </recommendedName>
</protein>
<feature type="transmembrane region" description="Helical" evidence="6">
    <location>
        <begin position="550"/>
        <end position="571"/>
    </location>
</feature>
<dbReference type="Pfam" id="PF04515">
    <property type="entry name" value="Choline_transpo"/>
    <property type="match status" value="1"/>
</dbReference>
<evidence type="ECO:0000256" key="4">
    <source>
        <dbReference type="ARBA" id="ARBA00022989"/>
    </source>
</evidence>
<dbReference type="PANTHER" id="PTHR12385">
    <property type="entry name" value="CHOLINE TRANSPORTER-LIKE (SLC FAMILY 44)"/>
    <property type="match status" value="1"/>
</dbReference>
<sequence length="679" mass="75853">MAFENVVKPVKENGECSTSAGHDVSLAPKRDRECRDILFLILFAAFMGGMGYVTHRAVTMGNPRRLIYGMDSWGNICNQDNRVIKDVNLSRTGLDLTGKQYLYYFNDNVFTSVIDTARGAIGSIKICVSKCPNEITSVTSLKAFSATSKSQLCVYGVNTSDYFDGKVDGLSDCPHLPIQDHEPFLFRCVPKVIAKKIDHVFDAVKSLLDVIEDGMIEKGTNDIQNSWFEMSLLCGLAVAVALVLTLLLQFMASIIIWLMVVVMVMGGLAATAMCWYHYHSAKVARHLTDPVDRTPEIDRRERDWLIASCAVTGITVLVILVLLAVRKHIKLVVELFRQAGKATRCMPSLLVFPFITLIFLGIFFGGLVYIFLCIETSGTPTVENTTGFVDMKADEILKVLKWYHIFGIVWVTQFIIACHNLTIAGAVSIWYFTRNKDQLGFPVLRSIGNIIRYHIGSLAFGSLVITFVVVLRMVLSFIENRLRSKTHPIALFLLKCLKCCLWCFEQFLKFLSNNAYIEIAIHGYGFCKAARQAFHVIVDNVLRVAAINSVGVFVLFLGKLATVAIVTVAGIEFISVRKNINFVWLPVLLTAIFAYFIASCFMSVYEMTIDTIFICFCEDSLMNDGDTRPYFMSIGLQKCITPAEVTGHQKLYSMTDSETALNTRPIVSRGSVSLLITRN</sequence>
<dbReference type="EMBL" id="JAIWYP010000003">
    <property type="protein sequence ID" value="KAH3848593.1"/>
    <property type="molecule type" value="Genomic_DNA"/>
</dbReference>
<evidence type="ECO:0000313" key="7">
    <source>
        <dbReference type="EMBL" id="KAH3848593.1"/>
    </source>
</evidence>
<dbReference type="GO" id="GO:0022857">
    <property type="term" value="F:transmembrane transporter activity"/>
    <property type="evidence" value="ECO:0007669"/>
    <property type="project" value="UniProtKB-UniRule"/>
</dbReference>
<feature type="transmembrane region" description="Helical" evidence="6">
    <location>
        <begin position="255"/>
        <end position="278"/>
    </location>
</feature>
<proteinExistence type="inferred from homology"/>
<keyword evidence="5 6" id="KW-0472">Membrane</keyword>
<dbReference type="PANTHER" id="PTHR12385:SF96">
    <property type="entry name" value="CHOLINE TRANSPORTER-LIKE PROTEIN"/>
    <property type="match status" value="1"/>
</dbReference>
<feature type="transmembrane region" description="Helical" evidence="6">
    <location>
        <begin position="453"/>
        <end position="475"/>
    </location>
</feature>
<feature type="transmembrane region" description="Helical" evidence="6">
    <location>
        <begin position="37"/>
        <end position="55"/>
    </location>
</feature>
<name>A0A9D4QZI4_DREPO</name>
<comment type="subcellular location">
    <subcellularLocation>
        <location evidence="6">Cell membrane</location>
        <topology evidence="6">Multi-pass membrane protein</topology>
    </subcellularLocation>
    <subcellularLocation>
        <location evidence="1">Membrane</location>
        <topology evidence="1">Multi-pass membrane protein</topology>
    </subcellularLocation>
</comment>
<feature type="transmembrane region" description="Helical" evidence="6">
    <location>
        <begin position="227"/>
        <end position="248"/>
    </location>
</feature>
<organism evidence="7 8">
    <name type="scientific">Dreissena polymorpha</name>
    <name type="common">Zebra mussel</name>
    <name type="synonym">Mytilus polymorpha</name>
    <dbReference type="NCBI Taxonomy" id="45954"/>
    <lineage>
        <taxon>Eukaryota</taxon>
        <taxon>Metazoa</taxon>
        <taxon>Spiralia</taxon>
        <taxon>Lophotrochozoa</taxon>
        <taxon>Mollusca</taxon>
        <taxon>Bivalvia</taxon>
        <taxon>Autobranchia</taxon>
        <taxon>Heteroconchia</taxon>
        <taxon>Euheterodonta</taxon>
        <taxon>Imparidentia</taxon>
        <taxon>Neoheterodontei</taxon>
        <taxon>Myida</taxon>
        <taxon>Dreissenoidea</taxon>
        <taxon>Dreissenidae</taxon>
        <taxon>Dreissena</taxon>
    </lineage>
</organism>
<evidence type="ECO:0000256" key="2">
    <source>
        <dbReference type="ARBA" id="ARBA00007168"/>
    </source>
</evidence>
<comment type="function">
    <text evidence="6">Choline transporter.</text>
</comment>
<feature type="transmembrane region" description="Helical" evidence="6">
    <location>
        <begin position="346"/>
        <end position="372"/>
    </location>
</feature>
<reference evidence="7" key="1">
    <citation type="journal article" date="2019" name="bioRxiv">
        <title>The Genome of the Zebra Mussel, Dreissena polymorpha: A Resource for Invasive Species Research.</title>
        <authorList>
            <person name="McCartney M.A."/>
            <person name="Auch B."/>
            <person name="Kono T."/>
            <person name="Mallez S."/>
            <person name="Zhang Y."/>
            <person name="Obille A."/>
            <person name="Becker A."/>
            <person name="Abrahante J.E."/>
            <person name="Garbe J."/>
            <person name="Badalamenti J.P."/>
            <person name="Herman A."/>
            <person name="Mangelson H."/>
            <person name="Liachko I."/>
            <person name="Sullivan S."/>
            <person name="Sone E.D."/>
            <person name="Koren S."/>
            <person name="Silverstein K.A.T."/>
            <person name="Beckman K.B."/>
            <person name="Gohl D.M."/>
        </authorList>
    </citation>
    <scope>NUCLEOTIDE SEQUENCE</scope>
    <source>
        <strain evidence="7">Duluth1</strain>
        <tissue evidence="7">Whole animal</tissue>
    </source>
</reference>